<comment type="caution">
    <text evidence="12">The sequence shown here is derived from an EMBL/GenBank/DDBJ whole genome shotgun (WGS) entry which is preliminary data.</text>
</comment>
<evidence type="ECO:0000256" key="6">
    <source>
        <dbReference type="ARBA" id="ARBA00022801"/>
    </source>
</evidence>
<dbReference type="SUPFAM" id="SSF55811">
    <property type="entry name" value="Nudix"/>
    <property type="match status" value="1"/>
</dbReference>
<evidence type="ECO:0000256" key="4">
    <source>
        <dbReference type="ARBA" id="ARBA00012381"/>
    </source>
</evidence>
<evidence type="ECO:0000256" key="10">
    <source>
        <dbReference type="RuleBase" id="RU003476"/>
    </source>
</evidence>
<evidence type="ECO:0000256" key="9">
    <source>
        <dbReference type="ARBA" id="ARBA00023679"/>
    </source>
</evidence>
<feature type="domain" description="Nudix hydrolase" evidence="11">
    <location>
        <begin position="177"/>
        <end position="308"/>
    </location>
</feature>
<dbReference type="Proteomes" id="UP000609121">
    <property type="component" value="Unassembled WGS sequence"/>
</dbReference>
<keyword evidence="6 10" id="KW-0378">Hydrolase</keyword>
<dbReference type="EC" id="3.6.1.22" evidence="4"/>
<proteinExistence type="inferred from homology"/>
<keyword evidence="13" id="KW-1185">Reference proteome</keyword>
<sequence length="328" mass="35336">MKSYCFEGSDLDRAAHLRGEAAGLLRRAEARVLPLWRGKVLVAGDPADRLGWLHPQAPGLAPAGAAMIFLGLSGGAPVFACDLPDWQAADAQAEGFDRFADLSEQAHPLFPSGTRFAELRAVMTRLGPREAEIAALARALTQWHGTHGFCARCGTGSAMAAGGWTRRCPACGAEHYPRTDPVVIMLVTRGNRVLLGRNAPWPPGMYSLLAGFVEPGETPEAAVRREVLEEAGIRVGAVRYLASQPWPFPTQLMTAWTAEALDEEITLDPEELEDARWISREELAQAFRGAHPLIAPARPGAIARAVLDHWLADRLDLLSPGPTLPPAA</sequence>
<name>A0A8J6YT97_9RHOB</name>
<gene>
    <name evidence="12" type="primary">nudC</name>
    <name evidence="12" type="ORF">ICN82_03300</name>
</gene>
<dbReference type="PANTHER" id="PTHR42904">
    <property type="entry name" value="NUDIX HYDROLASE, NUDC SUBFAMILY"/>
    <property type="match status" value="1"/>
</dbReference>
<dbReference type="RefSeq" id="WP_193179586.1">
    <property type="nucleotide sequence ID" value="NZ_JACVXA010000006.1"/>
</dbReference>
<evidence type="ECO:0000256" key="5">
    <source>
        <dbReference type="ARBA" id="ARBA00022723"/>
    </source>
</evidence>
<dbReference type="GO" id="GO:0046872">
    <property type="term" value="F:metal ion binding"/>
    <property type="evidence" value="ECO:0007669"/>
    <property type="project" value="UniProtKB-KW"/>
</dbReference>
<keyword evidence="8" id="KW-0520">NAD</keyword>
<dbReference type="GO" id="GO:0006742">
    <property type="term" value="P:NADP+ catabolic process"/>
    <property type="evidence" value="ECO:0007669"/>
    <property type="project" value="TreeGrafter"/>
</dbReference>
<evidence type="ECO:0000256" key="1">
    <source>
        <dbReference type="ARBA" id="ARBA00001946"/>
    </source>
</evidence>
<comment type="catalytic activity">
    <reaction evidence="9">
        <text>a 5'-end NAD(+)-phospho-ribonucleoside in mRNA + H2O = a 5'-end phospho-adenosine-phospho-ribonucleoside in mRNA + beta-nicotinamide D-ribonucleotide + 2 H(+)</text>
        <dbReference type="Rhea" id="RHEA:60876"/>
        <dbReference type="Rhea" id="RHEA-COMP:15698"/>
        <dbReference type="Rhea" id="RHEA-COMP:15719"/>
        <dbReference type="ChEBI" id="CHEBI:14649"/>
        <dbReference type="ChEBI" id="CHEBI:15377"/>
        <dbReference type="ChEBI" id="CHEBI:15378"/>
        <dbReference type="ChEBI" id="CHEBI:144029"/>
        <dbReference type="ChEBI" id="CHEBI:144051"/>
    </reaction>
    <physiologicalReaction direction="left-to-right" evidence="9">
        <dbReference type="Rhea" id="RHEA:60877"/>
    </physiologicalReaction>
</comment>
<reference evidence="12" key="1">
    <citation type="submission" date="2020-09" db="EMBL/GenBank/DDBJ databases">
        <title>A novel bacterium of genus Mangrovicoccus, isolated from South China Sea.</title>
        <authorList>
            <person name="Huang H."/>
            <person name="Mo K."/>
            <person name="Hu Y."/>
        </authorList>
    </citation>
    <scope>NUCLEOTIDE SEQUENCE</scope>
    <source>
        <strain evidence="12">HB182678</strain>
    </source>
</reference>
<dbReference type="Gene3D" id="3.90.79.10">
    <property type="entry name" value="Nucleoside Triphosphate Pyrophosphohydrolase"/>
    <property type="match status" value="1"/>
</dbReference>
<dbReference type="InterPro" id="IPR015375">
    <property type="entry name" value="NADH_PPase-like_N"/>
</dbReference>
<evidence type="ECO:0000256" key="2">
    <source>
        <dbReference type="ARBA" id="ARBA00001947"/>
    </source>
</evidence>
<dbReference type="Gene3D" id="3.90.79.20">
    <property type="match status" value="1"/>
</dbReference>
<dbReference type="PROSITE" id="PS51462">
    <property type="entry name" value="NUDIX"/>
    <property type="match status" value="1"/>
</dbReference>
<dbReference type="NCBIfam" id="NF001299">
    <property type="entry name" value="PRK00241.1"/>
    <property type="match status" value="1"/>
</dbReference>
<comment type="similarity">
    <text evidence="3">Belongs to the Nudix hydrolase family. NudC subfamily.</text>
</comment>
<evidence type="ECO:0000313" key="13">
    <source>
        <dbReference type="Proteomes" id="UP000609121"/>
    </source>
</evidence>
<dbReference type="Pfam" id="PF00293">
    <property type="entry name" value="NUDIX"/>
    <property type="match status" value="1"/>
</dbReference>
<dbReference type="CDD" id="cd03429">
    <property type="entry name" value="NUDIX_NADH_pyrophosphatase_Nudt13"/>
    <property type="match status" value="1"/>
</dbReference>
<organism evidence="12 13">
    <name type="scientific">Mangrovicoccus algicola</name>
    <dbReference type="NCBI Taxonomy" id="2771008"/>
    <lineage>
        <taxon>Bacteria</taxon>
        <taxon>Pseudomonadati</taxon>
        <taxon>Pseudomonadota</taxon>
        <taxon>Alphaproteobacteria</taxon>
        <taxon>Rhodobacterales</taxon>
        <taxon>Paracoccaceae</taxon>
        <taxon>Mangrovicoccus</taxon>
    </lineage>
</organism>
<dbReference type="AlphaFoldDB" id="A0A8J6YT97"/>
<comment type="cofactor">
    <cofactor evidence="2">
        <name>Zn(2+)</name>
        <dbReference type="ChEBI" id="CHEBI:29105"/>
    </cofactor>
</comment>
<dbReference type="InterPro" id="IPR020476">
    <property type="entry name" value="Nudix_hydrolase"/>
</dbReference>
<dbReference type="GO" id="GO:0019677">
    <property type="term" value="P:NAD+ catabolic process"/>
    <property type="evidence" value="ECO:0007669"/>
    <property type="project" value="TreeGrafter"/>
</dbReference>
<dbReference type="GO" id="GO:0035529">
    <property type="term" value="F:NADH pyrophosphatase activity"/>
    <property type="evidence" value="ECO:0007669"/>
    <property type="project" value="TreeGrafter"/>
</dbReference>
<keyword evidence="5" id="KW-0479">Metal-binding</keyword>
<evidence type="ECO:0000256" key="7">
    <source>
        <dbReference type="ARBA" id="ARBA00022842"/>
    </source>
</evidence>
<dbReference type="InterPro" id="IPR000086">
    <property type="entry name" value="NUDIX_hydrolase_dom"/>
</dbReference>
<dbReference type="InterPro" id="IPR050241">
    <property type="entry name" value="NAD-cap_RNA_hydrolase_NudC"/>
</dbReference>
<dbReference type="PRINTS" id="PR00502">
    <property type="entry name" value="NUDIXFAMILY"/>
</dbReference>
<dbReference type="Pfam" id="PF09297">
    <property type="entry name" value="Zn_ribbon_NUD"/>
    <property type="match status" value="1"/>
</dbReference>
<dbReference type="EMBL" id="JACVXA010000006">
    <property type="protein sequence ID" value="MBE3637225.1"/>
    <property type="molecule type" value="Genomic_DNA"/>
</dbReference>
<evidence type="ECO:0000256" key="8">
    <source>
        <dbReference type="ARBA" id="ARBA00023027"/>
    </source>
</evidence>
<keyword evidence="7" id="KW-0460">Magnesium</keyword>
<evidence type="ECO:0000313" key="12">
    <source>
        <dbReference type="EMBL" id="MBE3637225.1"/>
    </source>
</evidence>
<dbReference type="PANTHER" id="PTHR42904:SF6">
    <property type="entry name" value="NAD-CAPPED RNA HYDROLASE NUDT12"/>
    <property type="match status" value="1"/>
</dbReference>
<dbReference type="PROSITE" id="PS00893">
    <property type="entry name" value="NUDIX_BOX"/>
    <property type="match status" value="1"/>
</dbReference>
<dbReference type="InterPro" id="IPR020084">
    <property type="entry name" value="NUDIX_hydrolase_CS"/>
</dbReference>
<evidence type="ECO:0000256" key="3">
    <source>
        <dbReference type="ARBA" id="ARBA00009595"/>
    </source>
</evidence>
<dbReference type="GO" id="GO:0005829">
    <property type="term" value="C:cytosol"/>
    <property type="evidence" value="ECO:0007669"/>
    <property type="project" value="TreeGrafter"/>
</dbReference>
<protein>
    <recommendedName>
        <fullName evidence="4">NAD(+) diphosphatase</fullName>
        <ecNumber evidence="4">3.6.1.22</ecNumber>
    </recommendedName>
</protein>
<evidence type="ECO:0000259" key="11">
    <source>
        <dbReference type="PROSITE" id="PS51462"/>
    </source>
</evidence>
<dbReference type="InterPro" id="IPR015376">
    <property type="entry name" value="Znr_NADH_PPase"/>
</dbReference>
<dbReference type="InterPro" id="IPR049734">
    <property type="entry name" value="NudC-like_C"/>
</dbReference>
<dbReference type="InterPro" id="IPR015797">
    <property type="entry name" value="NUDIX_hydrolase-like_dom_sf"/>
</dbReference>
<accession>A0A8J6YT97</accession>
<dbReference type="Pfam" id="PF09296">
    <property type="entry name" value="NUDIX-like"/>
    <property type="match status" value="1"/>
</dbReference>
<comment type="cofactor">
    <cofactor evidence="1">
        <name>Mg(2+)</name>
        <dbReference type="ChEBI" id="CHEBI:18420"/>
    </cofactor>
</comment>